<accession>A0A9D9NMZ1</accession>
<evidence type="ECO:0000256" key="5">
    <source>
        <dbReference type="ARBA" id="ARBA00023274"/>
    </source>
</evidence>
<evidence type="ECO:0000256" key="1">
    <source>
        <dbReference type="ARBA" id="ARBA00006540"/>
    </source>
</evidence>
<dbReference type="EMBL" id="JADILW010000019">
    <property type="protein sequence ID" value="MBO8479719.1"/>
    <property type="molecule type" value="Genomic_DNA"/>
</dbReference>
<reference evidence="9" key="1">
    <citation type="submission" date="2020-10" db="EMBL/GenBank/DDBJ databases">
        <authorList>
            <person name="Gilroy R."/>
        </authorList>
    </citation>
    <scope>NUCLEOTIDE SEQUENCE</scope>
    <source>
        <strain evidence="9">B3-1481</strain>
    </source>
</reference>
<comment type="function">
    <text evidence="7">One of the primary rRNA binding proteins, it binds directly near the 3'-end of the 23S rRNA, where it nucleates assembly of the 50S subunit.</text>
</comment>
<dbReference type="GO" id="GO:0019843">
    <property type="term" value="F:rRNA binding"/>
    <property type="evidence" value="ECO:0007669"/>
    <property type="project" value="UniProtKB-UniRule"/>
</dbReference>
<evidence type="ECO:0000313" key="9">
    <source>
        <dbReference type="EMBL" id="MBO8479719.1"/>
    </source>
</evidence>
<proteinExistence type="inferred from homology"/>
<keyword evidence="4 7" id="KW-0689">Ribosomal protein</keyword>
<dbReference type="NCBIfam" id="TIGR03625">
    <property type="entry name" value="L3_bact"/>
    <property type="match status" value="1"/>
</dbReference>
<dbReference type="Pfam" id="PF00297">
    <property type="entry name" value="Ribosomal_L3"/>
    <property type="match status" value="1"/>
</dbReference>
<name>A0A9D9NMZ1_9BACT</name>
<reference evidence="9" key="2">
    <citation type="journal article" date="2021" name="PeerJ">
        <title>Extensive microbial diversity within the chicken gut microbiome revealed by metagenomics and culture.</title>
        <authorList>
            <person name="Gilroy R."/>
            <person name="Ravi A."/>
            <person name="Getino M."/>
            <person name="Pursley I."/>
            <person name="Horton D.L."/>
            <person name="Alikhan N.F."/>
            <person name="Baker D."/>
            <person name="Gharbi K."/>
            <person name="Hall N."/>
            <person name="Watson M."/>
            <person name="Adriaenssens E.M."/>
            <person name="Foster-Nyarko E."/>
            <person name="Jarju S."/>
            <person name="Secka A."/>
            <person name="Antonio M."/>
            <person name="Oren A."/>
            <person name="Chaudhuri R.R."/>
            <person name="La Ragione R."/>
            <person name="Hildebrand F."/>
            <person name="Pallen M.J."/>
        </authorList>
    </citation>
    <scope>NUCLEOTIDE SEQUENCE</scope>
    <source>
        <strain evidence="9">B3-1481</strain>
    </source>
</reference>
<dbReference type="PANTHER" id="PTHR11229:SF16">
    <property type="entry name" value="LARGE RIBOSOMAL SUBUNIT PROTEIN UL3C"/>
    <property type="match status" value="1"/>
</dbReference>
<evidence type="ECO:0000256" key="8">
    <source>
        <dbReference type="SAM" id="MobiDB-lite"/>
    </source>
</evidence>
<dbReference type="PANTHER" id="PTHR11229">
    <property type="entry name" value="50S RIBOSOMAL PROTEIN L3"/>
    <property type="match status" value="1"/>
</dbReference>
<dbReference type="InterPro" id="IPR009000">
    <property type="entry name" value="Transl_B-barrel_sf"/>
</dbReference>
<gene>
    <name evidence="7 9" type="primary">rplC</name>
    <name evidence="9" type="ORF">IAB76_01205</name>
</gene>
<protein>
    <recommendedName>
        <fullName evidence="6 7">Large ribosomal subunit protein uL3</fullName>
    </recommendedName>
</protein>
<dbReference type="AlphaFoldDB" id="A0A9D9NMZ1"/>
<keyword evidence="2 7" id="KW-0699">rRNA-binding</keyword>
<evidence type="ECO:0000256" key="4">
    <source>
        <dbReference type="ARBA" id="ARBA00022980"/>
    </source>
</evidence>
<dbReference type="GO" id="GO:0003735">
    <property type="term" value="F:structural constituent of ribosome"/>
    <property type="evidence" value="ECO:0007669"/>
    <property type="project" value="UniProtKB-UniRule"/>
</dbReference>
<organism evidence="9 10">
    <name type="scientific">Candidatus Cryptobacteroides avistercoris</name>
    <dbReference type="NCBI Taxonomy" id="2840758"/>
    <lineage>
        <taxon>Bacteria</taxon>
        <taxon>Pseudomonadati</taxon>
        <taxon>Bacteroidota</taxon>
        <taxon>Bacteroidia</taxon>
        <taxon>Bacteroidales</taxon>
        <taxon>Candidatus Cryptobacteroides</taxon>
    </lineage>
</organism>
<dbReference type="FunFam" id="2.40.30.10:FF:000047">
    <property type="entry name" value="50S ribosomal protein L3"/>
    <property type="match status" value="1"/>
</dbReference>
<dbReference type="Gene3D" id="2.40.30.10">
    <property type="entry name" value="Translation factors"/>
    <property type="match status" value="1"/>
</dbReference>
<comment type="subunit">
    <text evidence="7">Part of the 50S ribosomal subunit. Forms a cluster with proteins L14 and L19.</text>
</comment>
<keyword evidence="3 7" id="KW-0694">RNA-binding</keyword>
<dbReference type="SUPFAM" id="SSF50447">
    <property type="entry name" value="Translation proteins"/>
    <property type="match status" value="1"/>
</dbReference>
<dbReference type="Gene3D" id="3.30.160.810">
    <property type="match status" value="1"/>
</dbReference>
<sequence>MPGLIGKKIGMTSVFGADGKNIPCTVIEAGPCVVTQLRTVETDGYSAVQLAYDETTEKHTSAPLMGHFKKAGCAPMRKLVEFKADFGDVKLGDKYTVTDFFSDDVKYVDVIGTSKGKGFQGVVHRHGFAGVGGQTHGQHNRLRHPGSMGASSWPSRVLPGMRMAGHMGNERVKVMNLQVVKVIPEHNLVVVKGSVPGARGSYVILEA</sequence>
<dbReference type="Proteomes" id="UP000823769">
    <property type="component" value="Unassembled WGS sequence"/>
</dbReference>
<dbReference type="FunFam" id="3.30.160.810:FF:000001">
    <property type="entry name" value="50S ribosomal protein L3"/>
    <property type="match status" value="1"/>
</dbReference>
<keyword evidence="5 7" id="KW-0687">Ribonucleoprotein</keyword>
<evidence type="ECO:0000313" key="10">
    <source>
        <dbReference type="Proteomes" id="UP000823769"/>
    </source>
</evidence>
<dbReference type="GO" id="GO:0006412">
    <property type="term" value="P:translation"/>
    <property type="evidence" value="ECO:0007669"/>
    <property type="project" value="UniProtKB-UniRule"/>
</dbReference>
<evidence type="ECO:0000256" key="7">
    <source>
        <dbReference type="HAMAP-Rule" id="MF_01325"/>
    </source>
</evidence>
<comment type="caution">
    <text evidence="9">The sequence shown here is derived from an EMBL/GenBank/DDBJ whole genome shotgun (WGS) entry which is preliminary data.</text>
</comment>
<evidence type="ECO:0000256" key="6">
    <source>
        <dbReference type="ARBA" id="ARBA00035243"/>
    </source>
</evidence>
<comment type="similarity">
    <text evidence="1 7">Belongs to the universal ribosomal protein uL3 family.</text>
</comment>
<dbReference type="HAMAP" id="MF_01325_B">
    <property type="entry name" value="Ribosomal_uL3_B"/>
    <property type="match status" value="1"/>
</dbReference>
<dbReference type="GO" id="GO:0022625">
    <property type="term" value="C:cytosolic large ribosomal subunit"/>
    <property type="evidence" value="ECO:0007669"/>
    <property type="project" value="TreeGrafter"/>
</dbReference>
<evidence type="ECO:0000256" key="2">
    <source>
        <dbReference type="ARBA" id="ARBA00022730"/>
    </source>
</evidence>
<evidence type="ECO:0000256" key="3">
    <source>
        <dbReference type="ARBA" id="ARBA00022884"/>
    </source>
</evidence>
<dbReference type="InterPro" id="IPR019927">
    <property type="entry name" value="Ribosomal_uL3_bac/org-type"/>
</dbReference>
<feature type="region of interest" description="Disordered" evidence="8">
    <location>
        <begin position="133"/>
        <end position="154"/>
    </location>
</feature>
<dbReference type="InterPro" id="IPR000597">
    <property type="entry name" value="Ribosomal_uL3"/>
</dbReference>